<name>B8A2Q6_MAIZE</name>
<reference evidence="2" key="1">
    <citation type="journal article" date="2009" name="PLoS Genet.">
        <title>Sequencing, mapping, and analysis of 27,455 maize full-length cDNAs.</title>
        <authorList>
            <person name="Soderlund C."/>
            <person name="Descour A."/>
            <person name="Kudrna D."/>
            <person name="Bomhoff M."/>
            <person name="Boyd L."/>
            <person name="Currie J."/>
            <person name="Angelova A."/>
            <person name="Collura K."/>
            <person name="Wissotski M."/>
            <person name="Ashley E."/>
            <person name="Morrow D."/>
            <person name="Fernandes J."/>
            <person name="Walbot V."/>
            <person name="Yu Y."/>
        </authorList>
    </citation>
    <scope>NUCLEOTIDE SEQUENCE</scope>
    <source>
        <strain evidence="2">B73</strain>
    </source>
</reference>
<dbReference type="KEGG" id="zma:111589727"/>
<dbReference type="RefSeq" id="XP_023156352.1">
    <property type="nucleotide sequence ID" value="XM_023300584.1"/>
</dbReference>
<dbReference type="EMBL" id="BT055848">
    <property type="protein sequence ID" value="ACL54455.1"/>
    <property type="molecule type" value="mRNA"/>
</dbReference>
<proteinExistence type="evidence at transcript level"/>
<organism evidence="2">
    <name type="scientific">Zea mays</name>
    <name type="common">Maize</name>
    <dbReference type="NCBI Taxonomy" id="4577"/>
    <lineage>
        <taxon>Eukaryota</taxon>
        <taxon>Viridiplantae</taxon>
        <taxon>Streptophyta</taxon>
        <taxon>Embryophyta</taxon>
        <taxon>Tracheophyta</taxon>
        <taxon>Spermatophyta</taxon>
        <taxon>Magnoliopsida</taxon>
        <taxon>Liliopsida</taxon>
        <taxon>Poales</taxon>
        <taxon>Poaceae</taxon>
        <taxon>PACMAD clade</taxon>
        <taxon>Panicoideae</taxon>
        <taxon>Andropogonodae</taxon>
        <taxon>Andropogoneae</taxon>
        <taxon>Tripsacinae</taxon>
        <taxon>Zea</taxon>
    </lineage>
</organism>
<accession>B8A2Q6</accession>
<dbReference type="AlphaFoldDB" id="B8A2Q6"/>
<protein>
    <submittedName>
        <fullName evidence="2">Uncharacterized protein</fullName>
    </submittedName>
</protein>
<sequence>MGCLKHHRDGAGWDCAGRTKHAMRRGSGLLFCGGKEEVGVAAQGEKRGGASRAAARPWERGGAGGGVEQRRCAGRGAEHRELQAPKLLAEQRSGHGCLYPCARETRDGRHVQELGCRGDAPMGKRRSCSSPTPLEPRRGRAPWGALCPAASAMGEACCRGGCRLEQRGERNSSAPRKGAGSARVGCSAAQASSVPWEEGKEAPCALGKKAWGRKG</sequence>
<evidence type="ECO:0000256" key="1">
    <source>
        <dbReference type="SAM" id="MobiDB-lite"/>
    </source>
</evidence>
<dbReference type="GeneID" id="111589727"/>
<feature type="region of interest" description="Disordered" evidence="1">
    <location>
        <begin position="43"/>
        <end position="69"/>
    </location>
</feature>
<reference evidence="2" key="2">
    <citation type="submission" date="2012-06" db="EMBL/GenBank/DDBJ databases">
        <authorList>
            <person name="Yu Y."/>
            <person name="Currie J."/>
            <person name="Lomeli R."/>
            <person name="Angelova A."/>
            <person name="Collura K."/>
            <person name="Wissotski M."/>
            <person name="Campos D."/>
            <person name="Kudrna D."/>
            <person name="Golser W."/>
            <person name="Ashely E."/>
            <person name="Descour A."/>
            <person name="Fernandes J."/>
            <person name="Soderlund C."/>
            <person name="Walbot V."/>
        </authorList>
    </citation>
    <scope>NUCLEOTIDE SEQUENCE</scope>
    <source>
        <strain evidence="2">B73</strain>
    </source>
</reference>
<evidence type="ECO:0000313" key="2">
    <source>
        <dbReference type="EMBL" id="ACL54455.1"/>
    </source>
</evidence>